<evidence type="ECO:0000256" key="7">
    <source>
        <dbReference type="PROSITE-ProRule" id="PRU01077"/>
    </source>
</evidence>
<dbReference type="GO" id="GO:0005737">
    <property type="term" value="C:cytoplasm"/>
    <property type="evidence" value="ECO:0007669"/>
    <property type="project" value="TreeGrafter"/>
</dbReference>
<dbReference type="Pfam" id="PF14604">
    <property type="entry name" value="SH3_9"/>
    <property type="match status" value="1"/>
</dbReference>
<gene>
    <name evidence="10" type="ORF">DME_LOCUS2243</name>
</gene>
<dbReference type="InterPro" id="IPR031160">
    <property type="entry name" value="F_BAR_dom"/>
</dbReference>
<dbReference type="GO" id="GO:0043226">
    <property type="term" value="C:organelle"/>
    <property type="evidence" value="ECO:0007669"/>
    <property type="project" value="UniProtKB-ARBA"/>
</dbReference>
<dbReference type="InterPro" id="IPR001060">
    <property type="entry name" value="FCH_dom"/>
</dbReference>
<evidence type="ECO:0000259" key="8">
    <source>
        <dbReference type="PROSITE" id="PS50002"/>
    </source>
</evidence>
<keyword evidence="5" id="KW-0206">Cytoskeleton</keyword>
<dbReference type="SUPFAM" id="SSF103657">
    <property type="entry name" value="BAR/IMD domain-like"/>
    <property type="match status" value="1"/>
</dbReference>
<protein>
    <submittedName>
        <fullName evidence="13">SH3 domain-containing protein</fullName>
    </submittedName>
</protein>
<keyword evidence="7" id="KW-0175">Coiled coil</keyword>
<sequence>MNNEFLREIISIFDERAQLDFAYSKTLQKLSTKLHKISQNAQGTIDQGWTCVAEQFEAQATIHTNLGSAIHDDIVQPLRAIFNSQYQMIRATDQLVDRELKRMNDKQSETFKTKRQLYNWSHDLEKVEQLIDKDNSSNIKLSVKKRKLLEQVTKTEQTYVDETIECEKQRRVVHGVLRKGVERLETIEKQRLAHSQTALGRFQRKMAQLGPNLNILFERHMTSLNNSINADPVEHITNLTPTSSAHHISYLCDFPAENFGEIIGAQRRRWTLERISSLLQKECEKRQENIPDYSISNTENNFNNFALHEFIEFMSFKIDEALRNLNGNQNHREYNRLIRYQIKIRDKTGLPQTILNIPIEESLKPIKQPNAPSLPTTSSIDDNEYDQILANGNHKETFYQANSNDFIAANTTDCSKQICRVLYDFSAKSDDELDISAGDCVIIEDKLGDDWLIGHKILNLTSGSSISKTGRFPTSYVAL</sequence>
<dbReference type="EMBL" id="UYYG01000051">
    <property type="protein sequence ID" value="VDN52270.1"/>
    <property type="molecule type" value="Genomic_DNA"/>
</dbReference>
<dbReference type="Gene3D" id="2.30.30.40">
    <property type="entry name" value="SH3 Domains"/>
    <property type="match status" value="1"/>
</dbReference>
<evidence type="ECO:0000313" key="13">
    <source>
        <dbReference type="WBParaSite" id="DME_0000816701-mRNA-1"/>
    </source>
</evidence>
<organism evidence="11 13">
    <name type="scientific">Dracunculus medinensis</name>
    <name type="common">Guinea worm</name>
    <dbReference type="NCBI Taxonomy" id="318479"/>
    <lineage>
        <taxon>Eukaryota</taxon>
        <taxon>Metazoa</taxon>
        <taxon>Ecdysozoa</taxon>
        <taxon>Nematoda</taxon>
        <taxon>Chromadorea</taxon>
        <taxon>Rhabditida</taxon>
        <taxon>Spirurina</taxon>
        <taxon>Dracunculoidea</taxon>
        <taxon>Dracunculidae</taxon>
        <taxon>Dracunculus</taxon>
    </lineage>
</organism>
<dbReference type="PANTHER" id="PTHR23065:SF7">
    <property type="entry name" value="NOSTRIN, ISOFORM H"/>
    <property type="match status" value="1"/>
</dbReference>
<name>A0A0N4UKD0_DRAME</name>
<dbReference type="InterPro" id="IPR036028">
    <property type="entry name" value="SH3-like_dom_sf"/>
</dbReference>
<dbReference type="STRING" id="318479.A0A0N4UKD0"/>
<evidence type="ECO:0000256" key="1">
    <source>
        <dbReference type="ARBA" id="ARBA00004245"/>
    </source>
</evidence>
<evidence type="ECO:0000256" key="4">
    <source>
        <dbReference type="ARBA" id="ARBA00022553"/>
    </source>
</evidence>
<keyword evidence="3" id="KW-0963">Cytoplasm</keyword>
<evidence type="ECO:0000313" key="12">
    <source>
        <dbReference type="Proteomes" id="UP000274756"/>
    </source>
</evidence>
<evidence type="ECO:0000256" key="6">
    <source>
        <dbReference type="PROSITE-ProRule" id="PRU00192"/>
    </source>
</evidence>
<dbReference type="Proteomes" id="UP000038040">
    <property type="component" value="Unplaced"/>
</dbReference>
<dbReference type="PROSITE" id="PS51741">
    <property type="entry name" value="F_BAR"/>
    <property type="match status" value="1"/>
</dbReference>
<dbReference type="InterPro" id="IPR027267">
    <property type="entry name" value="AH/BAR_dom_sf"/>
</dbReference>
<dbReference type="Pfam" id="PF00611">
    <property type="entry name" value="FCH"/>
    <property type="match status" value="1"/>
</dbReference>
<dbReference type="OrthoDB" id="73680at2759"/>
<reference evidence="10 12" key="2">
    <citation type="submission" date="2018-11" db="EMBL/GenBank/DDBJ databases">
        <authorList>
            <consortium name="Pathogen Informatics"/>
        </authorList>
    </citation>
    <scope>NUCLEOTIDE SEQUENCE [LARGE SCALE GENOMIC DNA]</scope>
</reference>
<keyword evidence="2 6" id="KW-0728">SH3 domain</keyword>
<dbReference type="PROSITE" id="PS50002">
    <property type="entry name" value="SH3"/>
    <property type="match status" value="1"/>
</dbReference>
<feature type="domain" description="F-BAR" evidence="9">
    <location>
        <begin position="1"/>
        <end position="232"/>
    </location>
</feature>
<evidence type="ECO:0000313" key="11">
    <source>
        <dbReference type="Proteomes" id="UP000038040"/>
    </source>
</evidence>
<comment type="subcellular location">
    <subcellularLocation>
        <location evidence="1">Cytoplasm</location>
        <location evidence="1">Cytoskeleton</location>
    </subcellularLocation>
</comment>
<dbReference type="CDD" id="cd00174">
    <property type="entry name" value="SH3"/>
    <property type="match status" value="1"/>
</dbReference>
<evidence type="ECO:0000256" key="5">
    <source>
        <dbReference type="ARBA" id="ARBA00023212"/>
    </source>
</evidence>
<dbReference type="InterPro" id="IPR001452">
    <property type="entry name" value="SH3_domain"/>
</dbReference>
<dbReference type="SUPFAM" id="SSF50044">
    <property type="entry name" value="SH3-domain"/>
    <property type="match status" value="1"/>
</dbReference>
<reference evidence="13" key="1">
    <citation type="submission" date="2016-04" db="UniProtKB">
        <authorList>
            <consortium name="WormBaseParasite"/>
        </authorList>
    </citation>
    <scope>IDENTIFICATION</scope>
</reference>
<evidence type="ECO:0000259" key="9">
    <source>
        <dbReference type="PROSITE" id="PS51741"/>
    </source>
</evidence>
<proteinExistence type="predicted"/>
<accession>A0A0N4UKD0</accession>
<dbReference type="Proteomes" id="UP000274756">
    <property type="component" value="Unassembled WGS sequence"/>
</dbReference>
<dbReference type="PANTHER" id="PTHR23065">
    <property type="entry name" value="PROLINE-SERINE-THREONINE PHOSPHATASE INTERACTING PROTEIN 1"/>
    <property type="match status" value="1"/>
</dbReference>
<evidence type="ECO:0000256" key="3">
    <source>
        <dbReference type="ARBA" id="ARBA00022490"/>
    </source>
</evidence>
<dbReference type="Gene3D" id="1.20.1270.60">
    <property type="entry name" value="Arfaptin homology (AH) domain/BAR domain"/>
    <property type="match status" value="1"/>
</dbReference>
<dbReference type="WBParaSite" id="DME_0000816701-mRNA-1">
    <property type="protein sequence ID" value="DME_0000816701-mRNA-1"/>
    <property type="gene ID" value="DME_0000816701"/>
</dbReference>
<dbReference type="GO" id="GO:0005886">
    <property type="term" value="C:plasma membrane"/>
    <property type="evidence" value="ECO:0007669"/>
    <property type="project" value="TreeGrafter"/>
</dbReference>
<dbReference type="AlphaFoldDB" id="A0A0N4UKD0"/>
<keyword evidence="12" id="KW-1185">Reference proteome</keyword>
<evidence type="ECO:0000256" key="2">
    <source>
        <dbReference type="ARBA" id="ARBA00022443"/>
    </source>
</evidence>
<evidence type="ECO:0000313" key="10">
    <source>
        <dbReference type="EMBL" id="VDN52270.1"/>
    </source>
</evidence>
<feature type="domain" description="SH3" evidence="8">
    <location>
        <begin position="414"/>
        <end position="479"/>
    </location>
</feature>
<keyword evidence="4" id="KW-0597">Phosphoprotein</keyword>
<dbReference type="SMART" id="SM00326">
    <property type="entry name" value="SH3"/>
    <property type="match status" value="1"/>
</dbReference>